<accession>A0A2U8FUE0</accession>
<proteinExistence type="predicted"/>
<keyword evidence="3" id="KW-1185">Reference proteome</keyword>
<feature type="transmembrane region" description="Helical" evidence="1">
    <location>
        <begin position="123"/>
        <end position="156"/>
    </location>
</feature>
<name>A0A2U8FUE0_9BURK</name>
<reference evidence="2 3" key="1">
    <citation type="submission" date="2018-05" db="EMBL/GenBank/DDBJ databases">
        <title>complete genome sequence of Aquabacterium olei NBRC 110486.</title>
        <authorList>
            <person name="Tang B."/>
            <person name="Chang J."/>
            <person name="Zhang L."/>
            <person name="Yang H."/>
        </authorList>
    </citation>
    <scope>NUCLEOTIDE SEQUENCE [LARGE SCALE GENOMIC DNA]</scope>
    <source>
        <strain evidence="2 3">NBRC 110486</strain>
    </source>
</reference>
<feature type="transmembrane region" description="Helical" evidence="1">
    <location>
        <begin position="168"/>
        <end position="190"/>
    </location>
</feature>
<dbReference type="AlphaFoldDB" id="A0A2U8FUE0"/>
<feature type="transmembrane region" description="Helical" evidence="1">
    <location>
        <begin position="20"/>
        <end position="36"/>
    </location>
</feature>
<gene>
    <name evidence="2" type="ORF">DEH84_14375</name>
</gene>
<feature type="transmembrane region" description="Helical" evidence="1">
    <location>
        <begin position="88"/>
        <end position="111"/>
    </location>
</feature>
<dbReference type="Proteomes" id="UP000244892">
    <property type="component" value="Chromosome"/>
</dbReference>
<dbReference type="OrthoDB" id="9115088at2"/>
<feature type="transmembrane region" description="Helical" evidence="1">
    <location>
        <begin position="363"/>
        <end position="384"/>
    </location>
</feature>
<dbReference type="EMBL" id="CP029210">
    <property type="protein sequence ID" value="AWI54477.1"/>
    <property type="molecule type" value="Genomic_DNA"/>
</dbReference>
<sequence length="459" mass="50979">MQAPGTTFVPTVDRRHARMLLPGAYGAVLLLVIWWFRYLPLADFNEWAYQAFITRTLLDGTGSAVFYLRDYPVPYITSQLWMTGLNFFMSPVAAARCTVTAYLVVAAWLAYRFVEANRLRPELAYPALLVCIVCNSSFWSGYLNYQCGLLVLMAYLSLPDDRQRDPRVVCGVSLLAFACHGFCLLAFGVLSGMQALYRSRRAVLHYVIAMVPAGLLTLWYLLAKSNDAMPALHTPVSYGDVRFLAYKFYTLSKAGPYQNFMIGDLSDLGRLPSLFWLGCAANLAAAVVLLRMQVLALKRPAVAHHAALRAVAVVLGAAYLLVPATALQIVNPGERLLYPQLLVVFVLTLRRPDEGGLPARRRWAPVAASMAVGVALLSLVNLMGSTEAQGYRGVSADTFQSAQQGYAERFYWHRPYQFIAMQDHMVERYTQGRAPEMPITFTTSLIGMHPVARPTPPTP</sequence>
<feature type="transmembrane region" description="Helical" evidence="1">
    <location>
        <begin position="306"/>
        <end position="330"/>
    </location>
</feature>
<feature type="transmembrane region" description="Helical" evidence="1">
    <location>
        <begin position="274"/>
        <end position="294"/>
    </location>
</feature>
<evidence type="ECO:0000256" key="1">
    <source>
        <dbReference type="SAM" id="Phobius"/>
    </source>
</evidence>
<evidence type="ECO:0000313" key="3">
    <source>
        <dbReference type="Proteomes" id="UP000244892"/>
    </source>
</evidence>
<dbReference type="KEGG" id="aon:DEH84_14375"/>
<feature type="transmembrane region" description="Helical" evidence="1">
    <location>
        <begin position="202"/>
        <end position="222"/>
    </location>
</feature>
<protein>
    <recommendedName>
        <fullName evidence="4">Glycosyltransferase RgtA/B/C/D-like domain-containing protein</fullName>
    </recommendedName>
</protein>
<keyword evidence="1" id="KW-0472">Membrane</keyword>
<dbReference type="RefSeq" id="WP_109037471.1">
    <property type="nucleotide sequence ID" value="NZ_CP029210.1"/>
</dbReference>
<keyword evidence="1" id="KW-0812">Transmembrane</keyword>
<keyword evidence="1" id="KW-1133">Transmembrane helix</keyword>
<evidence type="ECO:0000313" key="2">
    <source>
        <dbReference type="EMBL" id="AWI54477.1"/>
    </source>
</evidence>
<evidence type="ECO:0008006" key="4">
    <source>
        <dbReference type="Google" id="ProtNLM"/>
    </source>
</evidence>
<organism evidence="2 3">
    <name type="scientific">Aquabacterium olei</name>
    <dbReference type="NCBI Taxonomy" id="1296669"/>
    <lineage>
        <taxon>Bacteria</taxon>
        <taxon>Pseudomonadati</taxon>
        <taxon>Pseudomonadota</taxon>
        <taxon>Betaproteobacteria</taxon>
        <taxon>Burkholderiales</taxon>
        <taxon>Aquabacterium</taxon>
    </lineage>
</organism>